<gene>
    <name evidence="2" type="ORF">POVCU1_051330</name>
    <name evidence="1" type="ORF">POVCU2_0074800</name>
</gene>
<accession>A0A1A8WL06</accession>
<dbReference type="Proteomes" id="UP000078560">
    <property type="component" value="Unassembled WGS sequence"/>
</dbReference>
<evidence type="ECO:0000313" key="2">
    <source>
        <dbReference type="EMBL" id="SBS99208.1"/>
    </source>
</evidence>
<dbReference type="EMBL" id="FLQV01001187">
    <property type="protein sequence ID" value="SBS99208.1"/>
    <property type="molecule type" value="Genomic_DNA"/>
</dbReference>
<evidence type="ECO:0000313" key="3">
    <source>
        <dbReference type="Proteomes" id="UP000078546"/>
    </source>
</evidence>
<name>A0A1A8WL06_PLAOA</name>
<reference evidence="3 4" key="2">
    <citation type="submission" date="2016-05" db="EMBL/GenBank/DDBJ databases">
        <authorList>
            <person name="Naeem Raeece"/>
        </authorList>
    </citation>
    <scope>NUCLEOTIDE SEQUENCE [LARGE SCALE GENOMIC DNA]</scope>
</reference>
<dbReference type="Proteomes" id="UP000078546">
    <property type="component" value="Unassembled WGS sequence"/>
</dbReference>
<evidence type="ECO:0000313" key="4">
    <source>
        <dbReference type="Proteomes" id="UP000078560"/>
    </source>
</evidence>
<dbReference type="AlphaFoldDB" id="A0A1A8WL06"/>
<reference evidence="1" key="1">
    <citation type="submission" date="2016-05" db="EMBL/GenBank/DDBJ databases">
        <authorList>
            <person name="Lavstsen T."/>
            <person name="Jespersen J.S."/>
        </authorList>
    </citation>
    <scope>NUCLEOTIDE SEQUENCE [LARGE SCALE GENOMIC DNA]</scope>
</reference>
<proteinExistence type="predicted"/>
<protein>
    <submittedName>
        <fullName evidence="1">Uncharacterized protein</fullName>
    </submittedName>
</protein>
<organism evidence="1 4">
    <name type="scientific">Plasmodium ovale curtisi</name>
    <dbReference type="NCBI Taxonomy" id="864141"/>
    <lineage>
        <taxon>Eukaryota</taxon>
        <taxon>Sar</taxon>
        <taxon>Alveolata</taxon>
        <taxon>Apicomplexa</taxon>
        <taxon>Aconoidasida</taxon>
        <taxon>Haemosporida</taxon>
        <taxon>Plasmodiidae</taxon>
        <taxon>Plasmodium</taxon>
        <taxon>Plasmodium (Plasmodium)</taxon>
    </lineage>
</organism>
<evidence type="ECO:0000313" key="1">
    <source>
        <dbReference type="EMBL" id="SBS92556.1"/>
    </source>
</evidence>
<dbReference type="EMBL" id="FLQU01001314">
    <property type="protein sequence ID" value="SBS92556.1"/>
    <property type="molecule type" value="Genomic_DNA"/>
</dbReference>
<sequence>MDTRRMPWILVILENKMYHTQYANSSKSSLHYSGFSLGEIRIRNIEKEKYGKLLTSSDTYNVQIIFYVMDVINNTNFIIVENKGSSKHHNYSIGHSCRTDSNKRLCSACNLNDVHTTESNIEKIYRFRYTEIILLMT</sequence>